<keyword evidence="5 7" id="KW-0408">Iron</keyword>
<dbReference type="PANTHER" id="PTHR46696">
    <property type="entry name" value="P450, PUTATIVE (EUROFUNG)-RELATED"/>
    <property type="match status" value="1"/>
</dbReference>
<protein>
    <submittedName>
        <fullName evidence="8">Cytochrome P450</fullName>
    </submittedName>
</protein>
<organism evidence="8 9">
    <name type="scientific">Nocardia callitridis</name>
    <dbReference type="NCBI Taxonomy" id="648753"/>
    <lineage>
        <taxon>Bacteria</taxon>
        <taxon>Bacillati</taxon>
        <taxon>Actinomycetota</taxon>
        <taxon>Actinomycetes</taxon>
        <taxon>Mycobacteriales</taxon>
        <taxon>Nocardiaceae</taxon>
        <taxon>Nocardia</taxon>
    </lineage>
</organism>
<keyword evidence="2 7" id="KW-0349">Heme</keyword>
<proteinExistence type="inferred from homology"/>
<reference evidence="9" key="1">
    <citation type="journal article" date="2019" name="Int. J. Syst. Evol. Microbiol.">
        <title>The Global Catalogue of Microorganisms (GCM) 10K type strain sequencing project: providing services to taxonomists for standard genome sequencing and annotation.</title>
        <authorList>
            <consortium name="The Broad Institute Genomics Platform"/>
            <consortium name="The Broad Institute Genome Sequencing Center for Infectious Disease"/>
            <person name="Wu L."/>
            <person name="Ma J."/>
        </authorList>
    </citation>
    <scope>NUCLEOTIDE SEQUENCE [LARGE SCALE GENOMIC DNA]</scope>
    <source>
        <strain evidence="9">JCM 18298</strain>
    </source>
</reference>
<dbReference type="RefSeq" id="WP_345499047.1">
    <property type="nucleotide sequence ID" value="NZ_BAABJM010000007.1"/>
</dbReference>
<keyword evidence="4 7" id="KW-0560">Oxidoreductase</keyword>
<dbReference type="InterPro" id="IPR017972">
    <property type="entry name" value="Cyt_P450_CS"/>
</dbReference>
<evidence type="ECO:0000313" key="9">
    <source>
        <dbReference type="Proteomes" id="UP001500603"/>
    </source>
</evidence>
<gene>
    <name evidence="8" type="ORF">GCM10023318_54890</name>
</gene>
<evidence type="ECO:0000256" key="4">
    <source>
        <dbReference type="ARBA" id="ARBA00023002"/>
    </source>
</evidence>
<evidence type="ECO:0000313" key="8">
    <source>
        <dbReference type="EMBL" id="GAA5066568.1"/>
    </source>
</evidence>
<keyword evidence="9" id="KW-1185">Reference proteome</keyword>
<accession>A0ABP9KV65</accession>
<dbReference type="InterPro" id="IPR001128">
    <property type="entry name" value="Cyt_P450"/>
</dbReference>
<name>A0ABP9KV65_9NOCA</name>
<dbReference type="PANTHER" id="PTHR46696:SF1">
    <property type="entry name" value="CYTOCHROME P450 YJIB-RELATED"/>
    <property type="match status" value="1"/>
</dbReference>
<dbReference type="SUPFAM" id="SSF48264">
    <property type="entry name" value="Cytochrome P450"/>
    <property type="match status" value="1"/>
</dbReference>
<dbReference type="PROSITE" id="PS00086">
    <property type="entry name" value="CYTOCHROME_P450"/>
    <property type="match status" value="1"/>
</dbReference>
<evidence type="ECO:0000256" key="3">
    <source>
        <dbReference type="ARBA" id="ARBA00022723"/>
    </source>
</evidence>
<keyword evidence="3 7" id="KW-0479">Metal-binding</keyword>
<evidence type="ECO:0000256" key="2">
    <source>
        <dbReference type="ARBA" id="ARBA00022617"/>
    </source>
</evidence>
<dbReference type="EMBL" id="BAABJM010000007">
    <property type="protein sequence ID" value="GAA5066568.1"/>
    <property type="molecule type" value="Genomic_DNA"/>
</dbReference>
<sequence>MTVSTREIPTSDLDLFTDAARLDPYPLYERLRALGPVVYLSKHDVYAIPRYAEACEVLDDWGRYSSARGVMMNPQLNEQLAERVMLCTDPPDHTAIRALFGRPMRAEELRNLRPRLEQEAESIVERLTGQESFDAVTDLAEHLPMTVVSTLVGLGEHGRQHMRRWAGATWEAQGAPNARTEAAEPVVEEFISFAMTEAVPGKLEPDGWAAQLYTAADNGEIRHDQCPFFILDYVTPSLDTTIHGITNAVRLFAEHPDQWDLVRHNPGLISHALNETLRLESPVQQFSRVVTETHELGGVPLEAGSRVLVLFGSANRDERKYPDPKRFDVTRRPSDHLAFGRGEHACVGMPLARLEMNALLRALSKRVARFDIIDSTPLLSNALNGLERLEVSVRLDDSVTTE</sequence>
<dbReference type="Proteomes" id="UP001500603">
    <property type="component" value="Unassembled WGS sequence"/>
</dbReference>
<evidence type="ECO:0000256" key="5">
    <source>
        <dbReference type="ARBA" id="ARBA00023004"/>
    </source>
</evidence>
<dbReference type="InterPro" id="IPR002397">
    <property type="entry name" value="Cyt_P450_B"/>
</dbReference>
<evidence type="ECO:0000256" key="1">
    <source>
        <dbReference type="ARBA" id="ARBA00010617"/>
    </source>
</evidence>
<evidence type="ECO:0000256" key="6">
    <source>
        <dbReference type="ARBA" id="ARBA00023033"/>
    </source>
</evidence>
<evidence type="ECO:0000256" key="7">
    <source>
        <dbReference type="RuleBase" id="RU000461"/>
    </source>
</evidence>
<keyword evidence="6 7" id="KW-0503">Monooxygenase</keyword>
<comment type="caution">
    <text evidence="8">The sequence shown here is derived from an EMBL/GenBank/DDBJ whole genome shotgun (WGS) entry which is preliminary data.</text>
</comment>
<dbReference type="Gene3D" id="1.10.630.10">
    <property type="entry name" value="Cytochrome P450"/>
    <property type="match status" value="1"/>
</dbReference>
<dbReference type="InterPro" id="IPR036396">
    <property type="entry name" value="Cyt_P450_sf"/>
</dbReference>
<dbReference type="Pfam" id="PF00067">
    <property type="entry name" value="p450"/>
    <property type="match status" value="1"/>
</dbReference>
<comment type="similarity">
    <text evidence="1 7">Belongs to the cytochrome P450 family.</text>
</comment>
<dbReference type="PRINTS" id="PR00359">
    <property type="entry name" value="BP450"/>
</dbReference>